<evidence type="ECO:0000313" key="1">
    <source>
        <dbReference type="EMBL" id="KAH7971447.1"/>
    </source>
</evidence>
<name>A0ACB8DLY9_DERSI</name>
<organism evidence="1 2">
    <name type="scientific">Dermacentor silvarum</name>
    <name type="common">Tick</name>
    <dbReference type="NCBI Taxonomy" id="543639"/>
    <lineage>
        <taxon>Eukaryota</taxon>
        <taxon>Metazoa</taxon>
        <taxon>Ecdysozoa</taxon>
        <taxon>Arthropoda</taxon>
        <taxon>Chelicerata</taxon>
        <taxon>Arachnida</taxon>
        <taxon>Acari</taxon>
        <taxon>Parasitiformes</taxon>
        <taxon>Ixodida</taxon>
        <taxon>Ixodoidea</taxon>
        <taxon>Ixodidae</taxon>
        <taxon>Rhipicephalinae</taxon>
        <taxon>Dermacentor</taxon>
    </lineage>
</organism>
<dbReference type="Proteomes" id="UP000821865">
    <property type="component" value="Chromosome 11"/>
</dbReference>
<evidence type="ECO:0000313" key="2">
    <source>
        <dbReference type="Proteomes" id="UP000821865"/>
    </source>
</evidence>
<keyword evidence="2" id="KW-1185">Reference proteome</keyword>
<comment type="caution">
    <text evidence="1">The sequence shown here is derived from an EMBL/GenBank/DDBJ whole genome shotgun (WGS) entry which is preliminary data.</text>
</comment>
<gene>
    <name evidence="1" type="ORF">HPB49_024234</name>
</gene>
<dbReference type="EMBL" id="CM023480">
    <property type="protein sequence ID" value="KAH7971447.1"/>
    <property type="molecule type" value="Genomic_DNA"/>
</dbReference>
<accession>A0ACB8DLY9</accession>
<sequence length="353" mass="36533">MHSHAVVLTAAHLVNVAVTLTLKDGLQTAIVVIMGWSNLLVVFVHAACLLVTPPRAVVGKLCTPDYCSNVTCKPIKASECDGEVEPKASDCGCCDQCVKQIDEGDVCFSFTKYGLRKWAECKKGLKCNETTFSCGSSSSKIAAADQRFSSRGSESSPQPPPHQSQASGSNSMSAPSAIHSEPSNKASRTVEEAASAAASATEACGDDTGDVQYCDPLDIGQATVAPRLLRAEEQRTKSSPLAHATPAAVSAVRQRDGPPAAHLRDGLRLACQAASSGPGLGPNGPEHCPTPSWAAAATACRPPRRGTVVVLVFGSFTCTGSQGRHNGAAFIAGCLLPGASNAAGEQCQHFGIF</sequence>
<reference evidence="1" key="1">
    <citation type="submission" date="2020-05" db="EMBL/GenBank/DDBJ databases">
        <title>Large-scale comparative analyses of tick genomes elucidate their genetic diversity and vector capacities.</title>
        <authorList>
            <person name="Jia N."/>
            <person name="Wang J."/>
            <person name="Shi W."/>
            <person name="Du L."/>
            <person name="Sun Y."/>
            <person name="Zhan W."/>
            <person name="Jiang J."/>
            <person name="Wang Q."/>
            <person name="Zhang B."/>
            <person name="Ji P."/>
            <person name="Sakyi L.B."/>
            <person name="Cui X."/>
            <person name="Yuan T."/>
            <person name="Jiang B."/>
            <person name="Yang W."/>
            <person name="Lam T.T.-Y."/>
            <person name="Chang Q."/>
            <person name="Ding S."/>
            <person name="Wang X."/>
            <person name="Zhu J."/>
            <person name="Ruan X."/>
            <person name="Zhao L."/>
            <person name="Wei J."/>
            <person name="Que T."/>
            <person name="Du C."/>
            <person name="Cheng J."/>
            <person name="Dai P."/>
            <person name="Han X."/>
            <person name="Huang E."/>
            <person name="Gao Y."/>
            <person name="Liu J."/>
            <person name="Shao H."/>
            <person name="Ye R."/>
            <person name="Li L."/>
            <person name="Wei W."/>
            <person name="Wang X."/>
            <person name="Wang C."/>
            <person name="Yang T."/>
            <person name="Huo Q."/>
            <person name="Li W."/>
            <person name="Guo W."/>
            <person name="Chen H."/>
            <person name="Zhou L."/>
            <person name="Ni X."/>
            <person name="Tian J."/>
            <person name="Zhou Y."/>
            <person name="Sheng Y."/>
            <person name="Liu T."/>
            <person name="Pan Y."/>
            <person name="Xia L."/>
            <person name="Li J."/>
            <person name="Zhao F."/>
            <person name="Cao W."/>
        </authorList>
    </citation>
    <scope>NUCLEOTIDE SEQUENCE</scope>
    <source>
        <strain evidence="1">Dsil-2018</strain>
    </source>
</reference>
<protein>
    <submittedName>
        <fullName evidence="1">Uncharacterized protein</fullName>
    </submittedName>
</protein>
<proteinExistence type="predicted"/>